<evidence type="ECO:0000313" key="1">
    <source>
        <dbReference type="EMBL" id="MQM15657.1"/>
    </source>
</evidence>
<comment type="caution">
    <text evidence="1">The sequence shown here is derived from an EMBL/GenBank/DDBJ whole genome shotgun (WGS) entry which is preliminary data.</text>
</comment>
<organism evidence="1 2">
    <name type="scientific">Colocasia esculenta</name>
    <name type="common">Wild taro</name>
    <name type="synonym">Arum esculentum</name>
    <dbReference type="NCBI Taxonomy" id="4460"/>
    <lineage>
        <taxon>Eukaryota</taxon>
        <taxon>Viridiplantae</taxon>
        <taxon>Streptophyta</taxon>
        <taxon>Embryophyta</taxon>
        <taxon>Tracheophyta</taxon>
        <taxon>Spermatophyta</taxon>
        <taxon>Magnoliopsida</taxon>
        <taxon>Liliopsida</taxon>
        <taxon>Araceae</taxon>
        <taxon>Aroideae</taxon>
        <taxon>Colocasieae</taxon>
        <taxon>Colocasia</taxon>
    </lineage>
</organism>
<sequence>MQTVAFVATGLWAWVRVPVDTYGRSSPVQKNIRSVDQTGRASVEAAVAAAADKAVAAAADRAVATAADKAVTGGRGVSWPYVPTRKPAWAKNPLLLPHPLTALLLQTVAAPLLVQIPKLLVNLAPTLSATHEAVPQRFAAQLETQAPWATAAQVAAQPVGIGLEMAVVLELVLQVLVLEDLELDQNQLVAEGK</sequence>
<dbReference type="AlphaFoldDB" id="A0A843X8M3"/>
<name>A0A843X8M3_COLES</name>
<reference evidence="1" key="1">
    <citation type="submission" date="2017-07" db="EMBL/GenBank/DDBJ databases">
        <title>Taro Niue Genome Assembly and Annotation.</title>
        <authorList>
            <person name="Atibalentja N."/>
            <person name="Keating K."/>
            <person name="Fields C.J."/>
        </authorList>
    </citation>
    <scope>NUCLEOTIDE SEQUENCE</scope>
    <source>
        <strain evidence="1">Niue_2</strain>
        <tissue evidence="1">Leaf</tissue>
    </source>
</reference>
<dbReference type="EMBL" id="NMUH01006626">
    <property type="protein sequence ID" value="MQM15657.1"/>
    <property type="molecule type" value="Genomic_DNA"/>
</dbReference>
<accession>A0A843X8M3</accession>
<protein>
    <submittedName>
        <fullName evidence="1">Uncharacterized protein</fullName>
    </submittedName>
</protein>
<dbReference type="Proteomes" id="UP000652761">
    <property type="component" value="Unassembled WGS sequence"/>
</dbReference>
<proteinExistence type="predicted"/>
<evidence type="ECO:0000313" key="2">
    <source>
        <dbReference type="Proteomes" id="UP000652761"/>
    </source>
</evidence>
<gene>
    <name evidence="1" type="ORF">Taro_048607</name>
</gene>
<keyword evidence="2" id="KW-1185">Reference proteome</keyword>